<evidence type="ECO:0000256" key="1">
    <source>
        <dbReference type="SAM" id="MobiDB-lite"/>
    </source>
</evidence>
<name>A0A2B7X7H3_9EURO</name>
<dbReference type="OrthoDB" id="3637487at2759"/>
<accession>A0A2B7X7H3</accession>
<proteinExistence type="predicted"/>
<protein>
    <recommendedName>
        <fullName evidence="4">F-box domain-containing protein</fullName>
    </recommendedName>
</protein>
<dbReference type="AlphaFoldDB" id="A0A2B7X7H3"/>
<dbReference type="Proteomes" id="UP000223968">
    <property type="component" value="Unassembled WGS sequence"/>
</dbReference>
<evidence type="ECO:0000313" key="3">
    <source>
        <dbReference type="Proteomes" id="UP000223968"/>
    </source>
</evidence>
<dbReference type="STRING" id="1447875.A0A2B7X7H3"/>
<keyword evidence="3" id="KW-1185">Reference proteome</keyword>
<feature type="region of interest" description="Disordered" evidence="1">
    <location>
        <begin position="121"/>
        <end position="140"/>
    </location>
</feature>
<organism evidence="2 3">
    <name type="scientific">Helicocarpus griseus UAMH5409</name>
    <dbReference type="NCBI Taxonomy" id="1447875"/>
    <lineage>
        <taxon>Eukaryota</taxon>
        <taxon>Fungi</taxon>
        <taxon>Dikarya</taxon>
        <taxon>Ascomycota</taxon>
        <taxon>Pezizomycotina</taxon>
        <taxon>Eurotiomycetes</taxon>
        <taxon>Eurotiomycetidae</taxon>
        <taxon>Onygenales</taxon>
        <taxon>Ajellomycetaceae</taxon>
        <taxon>Helicocarpus</taxon>
    </lineage>
</organism>
<reference evidence="2 3" key="1">
    <citation type="submission" date="2017-10" db="EMBL/GenBank/DDBJ databases">
        <title>Comparative genomics in systemic dimorphic fungi from Ajellomycetaceae.</title>
        <authorList>
            <person name="Munoz J.F."/>
            <person name="Mcewen J.G."/>
            <person name="Clay O.K."/>
            <person name="Cuomo C.A."/>
        </authorList>
    </citation>
    <scope>NUCLEOTIDE SEQUENCE [LARGE SCALE GENOMIC DNA]</scope>
    <source>
        <strain evidence="2 3">UAMH5409</strain>
    </source>
</reference>
<comment type="caution">
    <text evidence="2">The sequence shown here is derived from an EMBL/GenBank/DDBJ whole genome shotgun (WGS) entry which is preliminary data.</text>
</comment>
<gene>
    <name evidence="2" type="ORF">AJ79_06902</name>
</gene>
<dbReference type="EMBL" id="PDNB01000129">
    <property type="protein sequence ID" value="PGH05016.1"/>
    <property type="molecule type" value="Genomic_DNA"/>
</dbReference>
<feature type="compositionally biased region" description="Low complexity" evidence="1">
    <location>
        <begin position="129"/>
        <end position="140"/>
    </location>
</feature>
<evidence type="ECO:0000313" key="2">
    <source>
        <dbReference type="EMBL" id="PGH05016.1"/>
    </source>
</evidence>
<sequence length="434" mass="48232">MGLGLQTYPTWQTMTTIDAKSGDDYDDSNNNIEKGYLTALPAEIFLEILQYVGADELRANNLKILPICKYWYCIASTVLMEDVKLSAAGLRKFLSLQQLTARQPQSTRTYAHQAPVSATKAATESLHGSTSPLQPQPQTRTQTLSIRLTGYSNWAALLDPKTQQGVPDRFKLLAHWADETRADIILLSHWLRTQQTLTHFRFQAVGESDLRGRMQAHMFEQMKNCYLHADAVALMCRSIPTRRLTVLELDTCGSAFISGDGSGGEGLEEKEEEEHICPLIGRYVPSLKRLRVRMHRICPEVFGIGKDGVGDGGDAPYKSAQKEFVFHLSLYDPLKQMMSAKSAVPCLAEGPCGRDVLINQMIEGANRAAKVMPNLKATILYHVYPFDLVAMDCRTGQSKFVDGHVDWLDNEDVGFEDEVVGRSGLVGRVSVCAL</sequence>
<evidence type="ECO:0008006" key="4">
    <source>
        <dbReference type="Google" id="ProtNLM"/>
    </source>
</evidence>